<protein>
    <recommendedName>
        <fullName evidence="4">TRP C-terminal domain-containing protein</fullName>
    </recommendedName>
</protein>
<evidence type="ECO:0000313" key="2">
    <source>
        <dbReference type="EMBL" id="OJA21604.1"/>
    </source>
</evidence>
<reference evidence="2 3" key="1">
    <citation type="submission" date="2016-03" db="EMBL/GenBank/DDBJ databases">
        <title>Comparative genomics of the ectomycorrhizal sister species Rhizopogon vinicolor and Rhizopogon vesiculosus (Basidiomycota: Boletales) reveals a divergence of the mating type B locus.</title>
        <authorList>
            <person name="Mujic A.B."/>
            <person name="Kuo A."/>
            <person name="Tritt A."/>
            <person name="Lipzen A."/>
            <person name="Chen C."/>
            <person name="Johnson J."/>
            <person name="Sharma A."/>
            <person name="Barry K."/>
            <person name="Grigoriev I.V."/>
            <person name="Spatafora J.W."/>
        </authorList>
    </citation>
    <scope>NUCLEOTIDE SEQUENCE [LARGE SCALE GENOMIC DNA]</scope>
    <source>
        <strain evidence="2 3">AM-OR11-056</strain>
    </source>
</reference>
<name>A0A1J8RCH7_9AGAM</name>
<feature type="transmembrane region" description="Helical" evidence="1">
    <location>
        <begin position="130"/>
        <end position="149"/>
    </location>
</feature>
<proteinExistence type="predicted"/>
<gene>
    <name evidence="2" type="ORF">AZE42_01658</name>
</gene>
<feature type="transmembrane region" description="Helical" evidence="1">
    <location>
        <begin position="14"/>
        <end position="36"/>
    </location>
</feature>
<evidence type="ECO:0000256" key="1">
    <source>
        <dbReference type="SAM" id="Phobius"/>
    </source>
</evidence>
<keyword evidence="1" id="KW-0472">Membrane</keyword>
<feature type="transmembrane region" description="Helical" evidence="1">
    <location>
        <begin position="210"/>
        <end position="231"/>
    </location>
</feature>
<dbReference type="OrthoDB" id="2448307at2759"/>
<keyword evidence="1" id="KW-0812">Transmembrane</keyword>
<feature type="transmembrane region" description="Helical" evidence="1">
    <location>
        <begin position="176"/>
        <end position="203"/>
    </location>
</feature>
<feature type="transmembrane region" description="Helical" evidence="1">
    <location>
        <begin position="57"/>
        <end position="76"/>
    </location>
</feature>
<feature type="transmembrane region" description="Helical" evidence="1">
    <location>
        <begin position="237"/>
        <end position="262"/>
    </location>
</feature>
<evidence type="ECO:0000313" key="3">
    <source>
        <dbReference type="Proteomes" id="UP000183567"/>
    </source>
</evidence>
<accession>A0A1J8RCH7</accession>
<keyword evidence="3" id="KW-1185">Reference proteome</keyword>
<comment type="caution">
    <text evidence="2">The sequence shown here is derived from an EMBL/GenBank/DDBJ whole genome shotgun (WGS) entry which is preliminary data.</text>
</comment>
<organism evidence="2 3">
    <name type="scientific">Rhizopogon vesiculosus</name>
    <dbReference type="NCBI Taxonomy" id="180088"/>
    <lineage>
        <taxon>Eukaryota</taxon>
        <taxon>Fungi</taxon>
        <taxon>Dikarya</taxon>
        <taxon>Basidiomycota</taxon>
        <taxon>Agaricomycotina</taxon>
        <taxon>Agaricomycetes</taxon>
        <taxon>Agaricomycetidae</taxon>
        <taxon>Boletales</taxon>
        <taxon>Suillineae</taxon>
        <taxon>Rhizopogonaceae</taxon>
        <taxon>Rhizopogon</taxon>
    </lineage>
</organism>
<dbReference type="PANTHER" id="PTHR34391:SF1">
    <property type="entry name" value="UPF0658 GOLGI APPARATUS MEMBRANE PROTEIN C1952.10C-RELATED"/>
    <property type="match status" value="1"/>
</dbReference>
<dbReference type="AlphaFoldDB" id="A0A1J8RCH7"/>
<feature type="transmembrane region" description="Helical" evidence="1">
    <location>
        <begin position="282"/>
        <end position="300"/>
    </location>
</feature>
<dbReference type="EMBL" id="LVVM01000080">
    <property type="protein sequence ID" value="OJA21604.1"/>
    <property type="molecule type" value="Genomic_DNA"/>
</dbReference>
<sequence>MAVEPLFGTRAQRAFIITIVVFIEAIVVVTMVGLTFGTVRSEAGSHFDGLGYKTLPCYLALFILAEIFEFVMAFDALRLRNIIQLMGIFLFHGALIVSSALQVHETKVAIYGCPTCVSDYVQLWNYVQHFLIVAPCVIAASWFFLMFWFRELYSEFGWVIFHVVGANPKLKSMYQYYQIFICLLKFDFFCFVGVTMQLLIVVLNSSSAEFGVTIAAIPVVLFLLAGCAYAVRNEIKWLMTLSLTLMVAAMTYSLSVQTRALLRAFVRGTICFNSRDVDRLQLYLAVVAFLLLLTTFAIGIKCFRDFDKGLYESKTHDLGANSQYLPSPRTQGGMAEHQSSYFTGGAPLQPQISIE</sequence>
<evidence type="ECO:0008006" key="4">
    <source>
        <dbReference type="Google" id="ProtNLM"/>
    </source>
</evidence>
<feature type="transmembrane region" description="Helical" evidence="1">
    <location>
        <begin position="82"/>
        <end position="101"/>
    </location>
</feature>
<dbReference type="InterPro" id="IPR040410">
    <property type="entry name" value="UPF0658_Golgi"/>
</dbReference>
<dbReference type="GO" id="GO:0005794">
    <property type="term" value="C:Golgi apparatus"/>
    <property type="evidence" value="ECO:0007669"/>
    <property type="project" value="TreeGrafter"/>
</dbReference>
<dbReference type="PANTHER" id="PTHR34391">
    <property type="entry name" value="UPF0658 GOLGI APPARATUS MEMBRANE PROTEIN C1952.10C-RELATED"/>
    <property type="match status" value="1"/>
</dbReference>
<keyword evidence="1" id="KW-1133">Transmembrane helix</keyword>
<dbReference type="Proteomes" id="UP000183567">
    <property type="component" value="Unassembled WGS sequence"/>
</dbReference>